<organism evidence="2 3">
    <name type="scientific">Carnegiea gigantea</name>
    <dbReference type="NCBI Taxonomy" id="171969"/>
    <lineage>
        <taxon>Eukaryota</taxon>
        <taxon>Viridiplantae</taxon>
        <taxon>Streptophyta</taxon>
        <taxon>Embryophyta</taxon>
        <taxon>Tracheophyta</taxon>
        <taxon>Spermatophyta</taxon>
        <taxon>Magnoliopsida</taxon>
        <taxon>eudicotyledons</taxon>
        <taxon>Gunneridae</taxon>
        <taxon>Pentapetalae</taxon>
        <taxon>Caryophyllales</taxon>
        <taxon>Cactineae</taxon>
        <taxon>Cactaceae</taxon>
        <taxon>Cactoideae</taxon>
        <taxon>Echinocereeae</taxon>
        <taxon>Carnegiea</taxon>
    </lineage>
</organism>
<gene>
    <name evidence="2" type="ORF">Cgig2_015805</name>
</gene>
<dbReference type="Proteomes" id="UP001153076">
    <property type="component" value="Unassembled WGS sequence"/>
</dbReference>
<feature type="transmembrane region" description="Helical" evidence="1">
    <location>
        <begin position="284"/>
        <end position="304"/>
    </location>
</feature>
<feature type="transmembrane region" description="Helical" evidence="1">
    <location>
        <begin position="256"/>
        <end position="272"/>
    </location>
</feature>
<proteinExistence type="predicted"/>
<keyword evidence="1" id="KW-0812">Transmembrane</keyword>
<comment type="caution">
    <text evidence="2">The sequence shown here is derived from an EMBL/GenBank/DDBJ whole genome shotgun (WGS) entry which is preliminary data.</text>
</comment>
<evidence type="ECO:0000313" key="3">
    <source>
        <dbReference type="Proteomes" id="UP001153076"/>
    </source>
</evidence>
<evidence type="ECO:0000256" key="1">
    <source>
        <dbReference type="SAM" id="Phobius"/>
    </source>
</evidence>
<protein>
    <submittedName>
        <fullName evidence="2">Uncharacterized protein</fullName>
    </submittedName>
</protein>
<accession>A0A9Q1QIR1</accession>
<evidence type="ECO:0000313" key="2">
    <source>
        <dbReference type="EMBL" id="KAJ8443324.1"/>
    </source>
</evidence>
<keyword evidence="3" id="KW-1185">Reference proteome</keyword>
<reference evidence="2" key="1">
    <citation type="submission" date="2022-04" db="EMBL/GenBank/DDBJ databases">
        <title>Carnegiea gigantea Genome sequencing and assembly v2.</title>
        <authorList>
            <person name="Copetti D."/>
            <person name="Sanderson M.J."/>
            <person name="Burquez A."/>
            <person name="Wojciechowski M.F."/>
        </authorList>
    </citation>
    <scope>NUCLEOTIDE SEQUENCE</scope>
    <source>
        <strain evidence="2">SGP5-SGP5p</strain>
        <tissue evidence="2">Aerial part</tissue>
    </source>
</reference>
<feature type="transmembrane region" description="Helical" evidence="1">
    <location>
        <begin position="91"/>
        <end position="112"/>
    </location>
</feature>
<name>A0A9Q1QIR1_9CARY</name>
<sequence length="317" mass="35328">MVGVVGASSSMTPAQLAMLSARILYHSYATSCSSHENHLLNWIRGCPMGRGSWALMWWTTGIGMSANGRSSMTYVLTDWLPSLKGRLISKVGFSVSTMAGVSAALVIMNLSLKLIHMALRYTTFIGTPAAQHSAKWPVWFWLNSNVKVKDILEPKRPSFIPELMILPTDTYCPTETSRRGKASGNEYQTVRHKWFHYKERGGCTFIAPCIIYAHLNAFLDPNNTNGSSSYTVTTESHVENYSGCNSAYKILNMAKMVLQIISIGMIGVLGLAKQATLTGVQRSIVFSMVILCFIASKWVSHFVYKTFCFYDYDHLLK</sequence>
<keyword evidence="1" id="KW-1133">Transmembrane helix</keyword>
<dbReference type="AlphaFoldDB" id="A0A9Q1QIR1"/>
<dbReference type="EMBL" id="JAKOGI010000121">
    <property type="protein sequence ID" value="KAJ8443324.1"/>
    <property type="molecule type" value="Genomic_DNA"/>
</dbReference>
<keyword evidence="1" id="KW-0472">Membrane</keyword>
<feature type="transmembrane region" description="Helical" evidence="1">
    <location>
        <begin position="201"/>
        <end position="219"/>
    </location>
</feature>